<evidence type="ECO:0000313" key="1">
    <source>
        <dbReference type="EMBL" id="NDV87048.1"/>
    </source>
</evidence>
<name>A0A6L9MHB0_9HYPH</name>
<gene>
    <name evidence="1" type="ORF">GTW51_10075</name>
</gene>
<organism evidence="1 2">
    <name type="scientific">Aurantimonas aggregata</name>
    <dbReference type="NCBI Taxonomy" id="2047720"/>
    <lineage>
        <taxon>Bacteria</taxon>
        <taxon>Pseudomonadati</taxon>
        <taxon>Pseudomonadota</taxon>
        <taxon>Alphaproteobacteria</taxon>
        <taxon>Hyphomicrobiales</taxon>
        <taxon>Aurantimonadaceae</taxon>
        <taxon>Aurantimonas</taxon>
    </lineage>
</organism>
<evidence type="ECO:0008006" key="3">
    <source>
        <dbReference type="Google" id="ProtNLM"/>
    </source>
</evidence>
<dbReference type="Proteomes" id="UP000476332">
    <property type="component" value="Unassembled WGS sequence"/>
</dbReference>
<keyword evidence="2" id="KW-1185">Reference proteome</keyword>
<dbReference type="EMBL" id="JAAAMJ010000006">
    <property type="protein sequence ID" value="NDV87048.1"/>
    <property type="molecule type" value="Genomic_DNA"/>
</dbReference>
<proteinExistence type="predicted"/>
<dbReference type="AlphaFoldDB" id="A0A6L9MHB0"/>
<sequence>MSDIEILTPAPILDVLTLAARSSRRRILVLQHRKSHSVSIRLAGDPIAVAWLFPEAPDRVELCTRISRAARPHMRRLIRLAQLMLRPLADHGVVILARVGPEDRTRRRMHRLAGFVPTGEDETELRWVGDG</sequence>
<protein>
    <recommendedName>
        <fullName evidence="3">N-acetyltransferase domain-containing protein</fullName>
    </recommendedName>
</protein>
<reference evidence="1 2" key="1">
    <citation type="submission" date="2020-01" db="EMBL/GenBank/DDBJ databases">
        <title>Genomes of bacteria type strains.</title>
        <authorList>
            <person name="Chen J."/>
            <person name="Zhu S."/>
            <person name="Chen J."/>
        </authorList>
    </citation>
    <scope>NUCLEOTIDE SEQUENCE [LARGE SCALE GENOMIC DNA]</scope>
    <source>
        <strain evidence="1 2">KCTC 52919</strain>
    </source>
</reference>
<dbReference type="RefSeq" id="WP_163043805.1">
    <property type="nucleotide sequence ID" value="NZ_JAAAMJ010000006.1"/>
</dbReference>
<accession>A0A6L9MHB0</accession>
<evidence type="ECO:0000313" key="2">
    <source>
        <dbReference type="Proteomes" id="UP000476332"/>
    </source>
</evidence>
<comment type="caution">
    <text evidence="1">The sequence shown here is derived from an EMBL/GenBank/DDBJ whole genome shotgun (WGS) entry which is preliminary data.</text>
</comment>